<organism evidence="1 2">
    <name type="scientific">Sinomonas atrocyanea</name>
    <dbReference type="NCBI Taxonomy" id="37927"/>
    <lineage>
        <taxon>Bacteria</taxon>
        <taxon>Bacillati</taxon>
        <taxon>Actinomycetota</taxon>
        <taxon>Actinomycetes</taxon>
        <taxon>Micrococcales</taxon>
        <taxon>Micrococcaceae</taxon>
        <taxon>Sinomonas</taxon>
    </lineage>
</organism>
<dbReference type="PANTHER" id="PTHR34387:SF2">
    <property type="entry name" value="SLR1258 PROTEIN"/>
    <property type="match status" value="1"/>
</dbReference>
<dbReference type="InterPro" id="IPR007497">
    <property type="entry name" value="SIMPL/DUF541"/>
</dbReference>
<proteinExistence type="predicted"/>
<evidence type="ECO:0000313" key="2">
    <source>
        <dbReference type="Proteomes" id="UP000070134"/>
    </source>
</evidence>
<dbReference type="AlphaFoldDB" id="A0A127A0H8"/>
<dbReference type="Proteomes" id="UP000070134">
    <property type="component" value="Chromosome"/>
</dbReference>
<evidence type="ECO:0000313" key="1">
    <source>
        <dbReference type="EMBL" id="AMM32391.1"/>
    </source>
</evidence>
<sequence>MSSPDSITVVGTGSVTVVPDIAVLRVGAEVRSPRLGEAYDGASRASEAIVAAALRSGVTRSDIVSASLSVAPELTWEEGRGQRLVGYVASRGLTIGARDLARTGELLDAVVAAGGGAVRIHGISLGVSDQSAAEASAQEAAFREAERAARRLAALGARELGAVVRIDAGEAPPAGPGQPVPLRRASFAAAEASAPLEAGETEVQASVTVTWALADRA</sequence>
<accession>A0A127A0H8</accession>
<dbReference type="GO" id="GO:0006974">
    <property type="term" value="P:DNA damage response"/>
    <property type="evidence" value="ECO:0007669"/>
    <property type="project" value="TreeGrafter"/>
</dbReference>
<evidence type="ECO:0008006" key="3">
    <source>
        <dbReference type="Google" id="ProtNLM"/>
    </source>
</evidence>
<dbReference type="PANTHER" id="PTHR34387">
    <property type="entry name" value="SLR1258 PROTEIN"/>
    <property type="match status" value="1"/>
</dbReference>
<dbReference type="STRING" id="37927.SA2016_1715"/>
<dbReference type="Pfam" id="PF04402">
    <property type="entry name" value="SIMPL"/>
    <property type="match status" value="1"/>
</dbReference>
<dbReference type="KEGG" id="satk:SA2016_1715"/>
<dbReference type="Gene3D" id="3.30.110.170">
    <property type="entry name" value="Protein of unknown function (DUF541), domain 1"/>
    <property type="match status" value="1"/>
</dbReference>
<keyword evidence="2" id="KW-1185">Reference proteome</keyword>
<dbReference type="RefSeq" id="WP_066497299.1">
    <property type="nucleotide sequence ID" value="NZ_BJMO01000014.1"/>
</dbReference>
<dbReference type="Gene3D" id="3.30.70.2970">
    <property type="entry name" value="Protein of unknown function (DUF541), domain 2"/>
    <property type="match status" value="1"/>
</dbReference>
<reference evidence="1 2" key="1">
    <citation type="submission" date="2016-02" db="EMBL/GenBank/DDBJ databases">
        <title>Complete genome of Sinomonas atrocyanea KCTC 3377.</title>
        <authorList>
            <person name="Kim K.M."/>
        </authorList>
    </citation>
    <scope>NUCLEOTIDE SEQUENCE [LARGE SCALE GENOMIC DNA]</scope>
    <source>
        <strain evidence="1 2">KCTC 3377</strain>
    </source>
</reference>
<dbReference type="EMBL" id="CP014518">
    <property type="protein sequence ID" value="AMM32391.1"/>
    <property type="molecule type" value="Genomic_DNA"/>
</dbReference>
<name>A0A127A0H8_9MICC</name>
<protein>
    <recommendedName>
        <fullName evidence="3">DUF541 domain-containing protein</fullName>
    </recommendedName>
</protein>
<dbReference type="InterPro" id="IPR052022">
    <property type="entry name" value="26kDa_periplasmic_antigen"/>
</dbReference>
<gene>
    <name evidence="1" type="ORF">SA2016_1715</name>
</gene>